<dbReference type="SMART" id="SM00382">
    <property type="entry name" value="AAA"/>
    <property type="match status" value="1"/>
</dbReference>
<name>A0A0G2ZAK4_9BACT</name>
<dbReference type="Proteomes" id="UP000035159">
    <property type="component" value="Chromosome"/>
</dbReference>
<keyword evidence="3" id="KW-0067">ATP-binding</keyword>
<sequence>MALLEVKDVTVKFGGVTAVKSFNMSVEAGTIHSLIGPNGAGKTTLFNVVTRIVKETSGKVLFDGQDLSSYKPYEVINAGISRTFQNLEIFKYITVMENFFVGHHREIHYGTFQEMFWTKRVRISEKESMERALEVAELLGLKSRLNTIAGMLPYGLQKLVEIGRALMSEPKFLMLDEPAAGLNPTETSQLKELIKDLRDDLKLTVFLVEHDMSLVMDISDKVTVMNFGEKIAEGSPDDVRNDPKVIEAYLGESKYA</sequence>
<dbReference type="EMBL" id="CP011232">
    <property type="protein sequence ID" value="AKI96609.1"/>
    <property type="molecule type" value="Genomic_DNA"/>
</dbReference>
<evidence type="ECO:0000259" key="4">
    <source>
        <dbReference type="PROSITE" id="PS50893"/>
    </source>
</evidence>
<dbReference type="GO" id="GO:0042941">
    <property type="term" value="P:D-alanine transmembrane transport"/>
    <property type="evidence" value="ECO:0007669"/>
    <property type="project" value="TreeGrafter"/>
</dbReference>
<reference evidence="5 6" key="1">
    <citation type="submission" date="2015-04" db="EMBL/GenBank/DDBJ databases">
        <title>Complete Genome Sequence of Kosmotoga pacifica SLHLJ1.</title>
        <authorList>
            <person name="Jiang L.J."/>
            <person name="Shao Z.Z."/>
            <person name="Jebbar M."/>
        </authorList>
    </citation>
    <scope>NUCLEOTIDE SEQUENCE [LARGE SCALE GENOMIC DNA]</scope>
    <source>
        <strain evidence="5 6">SLHLJ1</strain>
    </source>
</reference>
<dbReference type="InterPro" id="IPR027417">
    <property type="entry name" value="P-loop_NTPase"/>
</dbReference>
<dbReference type="GO" id="GO:0005304">
    <property type="term" value="F:L-valine transmembrane transporter activity"/>
    <property type="evidence" value="ECO:0007669"/>
    <property type="project" value="TreeGrafter"/>
</dbReference>
<keyword evidence="1" id="KW-0813">Transport</keyword>
<dbReference type="GO" id="GO:0015192">
    <property type="term" value="F:L-phenylalanine transmembrane transporter activity"/>
    <property type="evidence" value="ECO:0007669"/>
    <property type="project" value="TreeGrafter"/>
</dbReference>
<keyword evidence="2" id="KW-0547">Nucleotide-binding</keyword>
<dbReference type="GO" id="GO:1903805">
    <property type="term" value="P:L-valine import across plasma membrane"/>
    <property type="evidence" value="ECO:0007669"/>
    <property type="project" value="TreeGrafter"/>
</dbReference>
<feature type="domain" description="ABC transporter" evidence="4">
    <location>
        <begin position="4"/>
        <end position="252"/>
    </location>
</feature>
<keyword evidence="6" id="KW-1185">Reference proteome</keyword>
<dbReference type="GO" id="GO:0005886">
    <property type="term" value="C:plasma membrane"/>
    <property type="evidence" value="ECO:0007669"/>
    <property type="project" value="TreeGrafter"/>
</dbReference>
<evidence type="ECO:0000256" key="2">
    <source>
        <dbReference type="ARBA" id="ARBA00022741"/>
    </source>
</evidence>
<dbReference type="KEGG" id="kpf:IX53_00855"/>
<accession>A0A0G2ZAK4</accession>
<dbReference type="AlphaFoldDB" id="A0A0G2ZAK4"/>
<dbReference type="InterPro" id="IPR003593">
    <property type="entry name" value="AAA+_ATPase"/>
</dbReference>
<dbReference type="InterPro" id="IPR003439">
    <property type="entry name" value="ABC_transporter-like_ATP-bd"/>
</dbReference>
<dbReference type="PROSITE" id="PS50893">
    <property type="entry name" value="ABC_TRANSPORTER_2"/>
    <property type="match status" value="1"/>
</dbReference>
<evidence type="ECO:0000256" key="3">
    <source>
        <dbReference type="ARBA" id="ARBA00022840"/>
    </source>
</evidence>
<dbReference type="GO" id="GO:0016887">
    <property type="term" value="F:ATP hydrolysis activity"/>
    <property type="evidence" value="ECO:0007669"/>
    <property type="project" value="InterPro"/>
</dbReference>
<dbReference type="GO" id="GO:0015808">
    <property type="term" value="P:L-alanine transport"/>
    <property type="evidence" value="ECO:0007669"/>
    <property type="project" value="TreeGrafter"/>
</dbReference>
<dbReference type="PATRIC" id="fig|1330330.3.peg.164"/>
<dbReference type="PANTHER" id="PTHR45772:SF7">
    <property type="entry name" value="AMINO ACID ABC TRANSPORTER ATP-BINDING PROTEIN"/>
    <property type="match status" value="1"/>
</dbReference>
<dbReference type="GO" id="GO:0015188">
    <property type="term" value="F:L-isoleucine transmembrane transporter activity"/>
    <property type="evidence" value="ECO:0007669"/>
    <property type="project" value="TreeGrafter"/>
</dbReference>
<gene>
    <name evidence="5" type="ORF">IX53_00855</name>
</gene>
<dbReference type="InterPro" id="IPR032823">
    <property type="entry name" value="BCA_ABC_TP_C"/>
</dbReference>
<proteinExistence type="predicted"/>
<evidence type="ECO:0000313" key="6">
    <source>
        <dbReference type="Proteomes" id="UP000035159"/>
    </source>
</evidence>
<dbReference type="STRING" id="1330330.IX53_00855"/>
<dbReference type="Pfam" id="PF00005">
    <property type="entry name" value="ABC_tran"/>
    <property type="match status" value="1"/>
</dbReference>
<dbReference type="InterPro" id="IPR051120">
    <property type="entry name" value="ABC_AA/LPS_Transport"/>
</dbReference>
<evidence type="ECO:0000313" key="5">
    <source>
        <dbReference type="EMBL" id="AKI96609.1"/>
    </source>
</evidence>
<dbReference type="GO" id="GO:1903806">
    <property type="term" value="P:L-isoleucine import across plasma membrane"/>
    <property type="evidence" value="ECO:0007669"/>
    <property type="project" value="TreeGrafter"/>
</dbReference>
<dbReference type="SUPFAM" id="SSF52540">
    <property type="entry name" value="P-loop containing nucleoside triphosphate hydrolases"/>
    <property type="match status" value="1"/>
</dbReference>
<dbReference type="Pfam" id="PF12399">
    <property type="entry name" value="BCA_ABC_TP_C"/>
    <property type="match status" value="1"/>
</dbReference>
<dbReference type="Gene3D" id="3.40.50.300">
    <property type="entry name" value="P-loop containing nucleotide triphosphate hydrolases"/>
    <property type="match status" value="1"/>
</dbReference>
<dbReference type="CDD" id="cd03219">
    <property type="entry name" value="ABC_Mj1267_LivG_branched"/>
    <property type="match status" value="1"/>
</dbReference>
<protein>
    <submittedName>
        <fullName evidence="5">ABC transporter</fullName>
    </submittedName>
</protein>
<dbReference type="GO" id="GO:0005524">
    <property type="term" value="F:ATP binding"/>
    <property type="evidence" value="ECO:0007669"/>
    <property type="project" value="UniProtKB-KW"/>
</dbReference>
<dbReference type="FunFam" id="3.40.50.300:FF:000421">
    <property type="entry name" value="Branched-chain amino acid ABC transporter ATP-binding protein"/>
    <property type="match status" value="1"/>
</dbReference>
<dbReference type="PANTHER" id="PTHR45772">
    <property type="entry name" value="CONSERVED COMPONENT OF ABC TRANSPORTER FOR NATURAL AMINO ACIDS-RELATED"/>
    <property type="match status" value="1"/>
</dbReference>
<dbReference type="RefSeq" id="WP_047753744.1">
    <property type="nucleotide sequence ID" value="NZ_CASWEU010000011.1"/>
</dbReference>
<organism evidence="5 6">
    <name type="scientific">Kosmotoga pacifica</name>
    <dbReference type="NCBI Taxonomy" id="1330330"/>
    <lineage>
        <taxon>Bacteria</taxon>
        <taxon>Thermotogati</taxon>
        <taxon>Thermotogota</taxon>
        <taxon>Thermotogae</taxon>
        <taxon>Kosmotogales</taxon>
        <taxon>Kosmotogaceae</taxon>
        <taxon>Kosmotoga</taxon>
    </lineage>
</organism>
<evidence type="ECO:0000256" key="1">
    <source>
        <dbReference type="ARBA" id="ARBA00022448"/>
    </source>
</evidence>
<dbReference type="OrthoDB" id="48612at2"/>